<feature type="compositionally biased region" description="Basic and acidic residues" evidence="1">
    <location>
        <begin position="130"/>
        <end position="140"/>
    </location>
</feature>
<evidence type="ECO:0000313" key="2">
    <source>
        <dbReference type="WBParaSite" id="maker-PairedContig_5605-snap-gene-2.13-mRNA-1"/>
    </source>
</evidence>
<name>A0A1I8EVK3_WUCBA</name>
<protein>
    <submittedName>
        <fullName evidence="2">Uncharacterized protein</fullName>
    </submittedName>
</protein>
<sequence length="991" mass="111721">MKQKIDCKRNKTNTINKTYNKILGNAHDEYSFDHLVHKIWHKVQKFAKVVPNDQVLYQCNHSLLIVFDDNITTGTDEVGSIPGCVVLKSFAVMINWLQDRFRRVRKNSGNSNKRNNDSIRSTKASKTTIRKSDKNVKQEEEQNLAVITVNSEVEKGNHSDGDKTDDSQSFDEAENVAIVRPSKPPRKRTRRRPPEKYAEYAAYRGHTTSWAVLSKTEKHQLAVRAFAESADGTVKCLNEKCKKTLKTMEDIVSHVDKCLKLPEYFKYMGKADAFRALDKVTKAKILRVSMNALEVLPCLNAETLNCTQKYGHLYALSYHLERCGQERDQLPWKCWKCGYATTVADGREHLAKCTNPKIRGKGQRSDDESYSGNSESDELDMDISKKFKKNRKSDKQKVASIAQEYLPEKSSRMKMTDGVKRFKFKSANLEASAPTPCDLLQYQETIDRANELLRAQEEKESLCDLLVQFEHHPNNFKRIAACDFSEDLNIMLDKRSIPVMLPSGYSDEWQPTSSNERRTRGVKDVQKDRIVEEKQRLPVFVPKPLHCKTRKAHFMLTENNIHEIGSIAYCGGPISTIKSCPRKLEDGRECVAVTVFTDEEYLISKDRKNNTDYVQFWLYDNKSERISASFWFLLEVNHSTILCTAWCPSLRNSVKHDSKLSNFVGILAVGGMNSPISLYGIRSDIPVPSINDNNPLVYRCAEPDLILCCPDCCNNIPIISIAWSEKGGSNKLASVSASVAVSFREKLIRIYDLATLTFVIEESAQRTAGMQVYSREGLFNGIFSYQQDFTLSGVHLTCGTCYIVLGSSKENFFVVPLANKHEVQLWDMCICPKTGAIISAGADGRLQVSLNGRLAAIGSEKDFVFNACRVVLTLVRKSEEVPLAKAVVLPLNDDVNADDSAECENEARFPPPQTNLQLCAEKSHLEFCFEDIKIGKTAISQFSLDLRTESLNRLAVSEPSGKLAICGGEAGLLIFIPCIGKYTYVSLRHCL</sequence>
<dbReference type="Gene3D" id="2.130.10.10">
    <property type="entry name" value="YVTN repeat-like/Quinoprotein amine dehydrogenase"/>
    <property type="match status" value="1"/>
</dbReference>
<dbReference type="SUPFAM" id="SSF50978">
    <property type="entry name" value="WD40 repeat-like"/>
    <property type="match status" value="1"/>
</dbReference>
<organism evidence="2">
    <name type="scientific">Wuchereria bancrofti</name>
    <dbReference type="NCBI Taxonomy" id="6293"/>
    <lineage>
        <taxon>Eukaryota</taxon>
        <taxon>Metazoa</taxon>
        <taxon>Ecdysozoa</taxon>
        <taxon>Nematoda</taxon>
        <taxon>Chromadorea</taxon>
        <taxon>Rhabditida</taxon>
        <taxon>Spirurina</taxon>
        <taxon>Spiruromorpha</taxon>
        <taxon>Filarioidea</taxon>
        <taxon>Onchocercidae</taxon>
        <taxon>Wuchereria</taxon>
    </lineage>
</organism>
<evidence type="ECO:0000256" key="1">
    <source>
        <dbReference type="SAM" id="MobiDB-lite"/>
    </source>
</evidence>
<proteinExistence type="predicted"/>
<dbReference type="InterPro" id="IPR036322">
    <property type="entry name" value="WD40_repeat_dom_sf"/>
</dbReference>
<dbReference type="InterPro" id="IPR015943">
    <property type="entry name" value="WD40/YVTN_repeat-like_dom_sf"/>
</dbReference>
<dbReference type="WBParaSite" id="maker-PairedContig_5605-snap-gene-2.13-mRNA-1">
    <property type="protein sequence ID" value="maker-PairedContig_5605-snap-gene-2.13-mRNA-1"/>
    <property type="gene ID" value="maker-PairedContig_5605-snap-gene-2.13"/>
</dbReference>
<feature type="compositionally biased region" description="Basic and acidic residues" evidence="1">
    <location>
        <begin position="152"/>
        <end position="166"/>
    </location>
</feature>
<feature type="compositionally biased region" description="Polar residues" evidence="1">
    <location>
        <begin position="118"/>
        <end position="127"/>
    </location>
</feature>
<dbReference type="AlphaFoldDB" id="A0A1I8EVK3"/>
<accession>A0A1I8EVK3</accession>
<feature type="region of interest" description="Disordered" evidence="1">
    <location>
        <begin position="105"/>
        <end position="195"/>
    </location>
</feature>
<feature type="region of interest" description="Disordered" evidence="1">
    <location>
        <begin position="356"/>
        <end position="382"/>
    </location>
</feature>
<reference evidence="2" key="1">
    <citation type="submission" date="2016-11" db="UniProtKB">
        <authorList>
            <consortium name="WormBaseParasite"/>
        </authorList>
    </citation>
    <scope>IDENTIFICATION</scope>
    <source>
        <strain evidence="2">pt0022</strain>
    </source>
</reference>